<evidence type="ECO:0000256" key="4">
    <source>
        <dbReference type="ARBA" id="ARBA00022989"/>
    </source>
</evidence>
<feature type="transmembrane region" description="Helical" evidence="6">
    <location>
        <begin position="275"/>
        <end position="299"/>
    </location>
</feature>
<gene>
    <name evidence="7" type="ORF">GCM10007173_09940</name>
</gene>
<name>A0ABQ2DF61_9MICC</name>
<accession>A0ABQ2DF61</accession>
<organism evidence="7 8">
    <name type="scientific">Glutamicibacter ardleyensis</name>
    <dbReference type="NCBI Taxonomy" id="225894"/>
    <lineage>
        <taxon>Bacteria</taxon>
        <taxon>Bacillati</taxon>
        <taxon>Actinomycetota</taxon>
        <taxon>Actinomycetes</taxon>
        <taxon>Micrococcales</taxon>
        <taxon>Micrococcaceae</taxon>
        <taxon>Glutamicibacter</taxon>
    </lineage>
</organism>
<sequence length="403" mass="44429">MLLQADTQRDPMALRDRFTKQRMSEAMSCYPRAMREFFRNDGLDGAASLSYYMVLAMFPGLLALISLLSLVGASESSTQWMLDLLQQSLAASGQQTSDSQQLVETAEQLLTGLATSTQGTFWAILIGSLGALWSTSGYVTAFSRQMNRLYGVREGRPQWKRRPQMFAITVLIMIVAVISLALLVTSGSVAHGIGNIFGLGDSFVLILNLAKPPVLFVMILLVLALLYHFTPNVKRLKFRWFSPGTFTALIVLGLSAVGFAVYLSTFASYSATYGAIGGVIVLVLACWISNIALIIGALVDIEFTRLRQLRTGMASAEEVQLPLRDDTMVAREQLAVYKDLVRAQDIRISHGGDPLQDMEIDPFGRTKRKAKWLPIGIAASAAWLISRRRVVKNLQQPHDTLES</sequence>
<keyword evidence="3 6" id="KW-0812">Transmembrane</keyword>
<evidence type="ECO:0000256" key="2">
    <source>
        <dbReference type="ARBA" id="ARBA00022475"/>
    </source>
</evidence>
<keyword evidence="2" id="KW-1003">Cell membrane</keyword>
<dbReference type="Pfam" id="PF03631">
    <property type="entry name" value="Virul_fac_BrkB"/>
    <property type="match status" value="1"/>
</dbReference>
<feature type="transmembrane region" description="Helical" evidence="6">
    <location>
        <begin position="121"/>
        <end position="143"/>
    </location>
</feature>
<feature type="transmembrane region" description="Helical" evidence="6">
    <location>
        <begin position="240"/>
        <end position="263"/>
    </location>
</feature>
<proteinExistence type="predicted"/>
<evidence type="ECO:0000313" key="8">
    <source>
        <dbReference type="Proteomes" id="UP000606115"/>
    </source>
</evidence>
<dbReference type="Proteomes" id="UP000606115">
    <property type="component" value="Unassembled WGS sequence"/>
</dbReference>
<comment type="subcellular location">
    <subcellularLocation>
        <location evidence="1">Cell membrane</location>
        <topology evidence="1">Multi-pass membrane protein</topology>
    </subcellularLocation>
</comment>
<evidence type="ECO:0000256" key="5">
    <source>
        <dbReference type="ARBA" id="ARBA00023136"/>
    </source>
</evidence>
<evidence type="ECO:0000256" key="6">
    <source>
        <dbReference type="SAM" id="Phobius"/>
    </source>
</evidence>
<dbReference type="PANTHER" id="PTHR30213:SF0">
    <property type="entry name" value="UPF0761 MEMBRANE PROTEIN YIHY"/>
    <property type="match status" value="1"/>
</dbReference>
<evidence type="ECO:0000256" key="3">
    <source>
        <dbReference type="ARBA" id="ARBA00022692"/>
    </source>
</evidence>
<feature type="transmembrane region" description="Helical" evidence="6">
    <location>
        <begin position="49"/>
        <end position="73"/>
    </location>
</feature>
<keyword evidence="5 6" id="KW-0472">Membrane</keyword>
<keyword evidence="8" id="KW-1185">Reference proteome</keyword>
<protein>
    <submittedName>
        <fullName evidence="7">Ribonuclease</fullName>
    </submittedName>
</protein>
<comment type="caution">
    <text evidence="7">The sequence shown here is derived from an EMBL/GenBank/DDBJ whole genome shotgun (WGS) entry which is preliminary data.</text>
</comment>
<dbReference type="InterPro" id="IPR017039">
    <property type="entry name" value="Virul_fac_BrkB"/>
</dbReference>
<evidence type="ECO:0000256" key="1">
    <source>
        <dbReference type="ARBA" id="ARBA00004651"/>
    </source>
</evidence>
<reference evidence="8" key="1">
    <citation type="journal article" date="2019" name="Int. J. Syst. Evol. Microbiol.">
        <title>The Global Catalogue of Microorganisms (GCM) 10K type strain sequencing project: providing services to taxonomists for standard genome sequencing and annotation.</title>
        <authorList>
            <consortium name="The Broad Institute Genomics Platform"/>
            <consortium name="The Broad Institute Genome Sequencing Center for Infectious Disease"/>
            <person name="Wu L."/>
            <person name="Ma J."/>
        </authorList>
    </citation>
    <scope>NUCLEOTIDE SEQUENCE [LARGE SCALE GENOMIC DNA]</scope>
    <source>
        <strain evidence="8">CGMCC 1.3685</strain>
    </source>
</reference>
<dbReference type="NCBIfam" id="TIGR00765">
    <property type="entry name" value="yihY_not_rbn"/>
    <property type="match status" value="1"/>
</dbReference>
<feature type="transmembrane region" description="Helical" evidence="6">
    <location>
        <begin position="204"/>
        <end position="228"/>
    </location>
</feature>
<dbReference type="PANTHER" id="PTHR30213">
    <property type="entry name" value="INNER MEMBRANE PROTEIN YHJD"/>
    <property type="match status" value="1"/>
</dbReference>
<feature type="transmembrane region" description="Helical" evidence="6">
    <location>
        <begin position="164"/>
        <end position="184"/>
    </location>
</feature>
<dbReference type="EMBL" id="BMKX01000002">
    <property type="protein sequence ID" value="GGJ53421.1"/>
    <property type="molecule type" value="Genomic_DNA"/>
</dbReference>
<evidence type="ECO:0000313" key="7">
    <source>
        <dbReference type="EMBL" id="GGJ53421.1"/>
    </source>
</evidence>
<keyword evidence="4 6" id="KW-1133">Transmembrane helix</keyword>